<sequence length="471" mass="54082">MRKMGFKILYSLVILLFVSASMSACNSRPISESSIQLNSSVSEEVVLGAGSFGFTYSVGEYGLFYHKNNKLQYYDLEAKESYVLCSKANCSHSDASCGAWYKNMDDATGLAMYGENVYVIKLNPDSNTYDLLSMDPTGSNQKVIYSLDVGEYKPGSWVANDIGDVYYAGGMAWFSAQYQYIGEVTEESNEFDYFESTIALGVNLQDGTTIMLNELPEDKVMYESEDNARYEFELVSKDYVLVSKNWNTTEQLSQKAFYEAYEQGEFEEFGNAADPQYEYLMWYQDHKESMFLYLLYDVQNGEWTEFESGKHKADYDEDGHVSGYHLPYIFLGTYDGKLIYQILDYEDPDIPVYLLDVKTNEREQILDIKNGGTLVTANSGNVISSVMDDEKILYCLFTENEKADIFYYNLRTKEHVELFQDDRRITFRMIGETADKYIGIIYSPVSYNPTVYMIDKEDYYNGDLKAAEKLF</sequence>
<feature type="chain" id="PRO_5038335014" description="DUF5050 domain-containing protein" evidence="1">
    <location>
        <begin position="25"/>
        <end position="471"/>
    </location>
</feature>
<feature type="signal peptide" evidence="1">
    <location>
        <begin position="1"/>
        <end position="24"/>
    </location>
</feature>
<evidence type="ECO:0008006" key="4">
    <source>
        <dbReference type="Google" id="ProtNLM"/>
    </source>
</evidence>
<proteinExistence type="predicted"/>
<evidence type="ECO:0000256" key="1">
    <source>
        <dbReference type="SAM" id="SignalP"/>
    </source>
</evidence>
<keyword evidence="3" id="KW-1185">Reference proteome</keyword>
<evidence type="ECO:0000313" key="2">
    <source>
        <dbReference type="EMBL" id="MPW24522.1"/>
    </source>
</evidence>
<reference evidence="2 3" key="1">
    <citation type="submission" date="2019-10" db="EMBL/GenBank/DDBJ databases">
        <title>Alkalibaculum tamaniensis sp.nov., a new alkaliphilic acetogen, isolated on methoxylated aromatics from a mud volcano.</title>
        <authorList>
            <person name="Khomyakova M.A."/>
            <person name="Merkel A.Y."/>
            <person name="Bonch-Osmolovskaya E.A."/>
            <person name="Slobodkin A.I."/>
        </authorList>
    </citation>
    <scope>NUCLEOTIDE SEQUENCE [LARGE SCALE GENOMIC DNA]</scope>
    <source>
        <strain evidence="2 3">M08DMB</strain>
    </source>
</reference>
<gene>
    <name evidence="2" type="ORF">GC105_01780</name>
</gene>
<dbReference type="AlphaFoldDB" id="A0A6A7K518"/>
<dbReference type="EMBL" id="WHNX01000002">
    <property type="protein sequence ID" value="MPW24522.1"/>
    <property type="molecule type" value="Genomic_DNA"/>
</dbReference>
<dbReference type="PROSITE" id="PS51257">
    <property type="entry name" value="PROKAR_LIPOPROTEIN"/>
    <property type="match status" value="1"/>
</dbReference>
<dbReference type="SUPFAM" id="SSF69304">
    <property type="entry name" value="Tricorn protease N-terminal domain"/>
    <property type="match status" value="1"/>
</dbReference>
<dbReference type="Proteomes" id="UP000440004">
    <property type="component" value="Unassembled WGS sequence"/>
</dbReference>
<accession>A0A6A7K518</accession>
<protein>
    <recommendedName>
        <fullName evidence="4">DUF5050 domain-containing protein</fullName>
    </recommendedName>
</protein>
<organism evidence="2 3">
    <name type="scientific">Alkalibaculum sporogenes</name>
    <dbReference type="NCBI Taxonomy" id="2655001"/>
    <lineage>
        <taxon>Bacteria</taxon>
        <taxon>Bacillati</taxon>
        <taxon>Bacillota</taxon>
        <taxon>Clostridia</taxon>
        <taxon>Eubacteriales</taxon>
        <taxon>Eubacteriaceae</taxon>
        <taxon>Alkalibaculum</taxon>
    </lineage>
</organism>
<name>A0A6A7K518_9FIRM</name>
<evidence type="ECO:0000313" key="3">
    <source>
        <dbReference type="Proteomes" id="UP000440004"/>
    </source>
</evidence>
<keyword evidence="1" id="KW-0732">Signal</keyword>
<comment type="caution">
    <text evidence="2">The sequence shown here is derived from an EMBL/GenBank/DDBJ whole genome shotgun (WGS) entry which is preliminary data.</text>
</comment>